<accession>A0ABV4IC69</accession>
<protein>
    <submittedName>
        <fullName evidence="3">DUF3488 and DUF4129 domain-containing transglutaminase family protein</fullName>
    </submittedName>
</protein>
<dbReference type="InterPro" id="IPR002931">
    <property type="entry name" value="Transglutaminase-like"/>
</dbReference>
<feature type="transmembrane region" description="Helical" evidence="1">
    <location>
        <begin position="63"/>
        <end position="80"/>
    </location>
</feature>
<dbReference type="Pfam" id="PF11992">
    <property type="entry name" value="TgpA_N"/>
    <property type="match status" value="1"/>
</dbReference>
<keyword evidence="1" id="KW-0812">Transmembrane</keyword>
<reference evidence="3 4" key="1">
    <citation type="submission" date="2024-08" db="EMBL/GenBank/DDBJ databases">
        <authorList>
            <person name="Feng Z."/>
            <person name="Ronholm J."/>
        </authorList>
    </citation>
    <scope>NUCLEOTIDE SEQUENCE [LARGE SCALE GENOMIC DNA]</scope>
    <source>
        <strain evidence="3 4">4-AB0-8</strain>
    </source>
</reference>
<evidence type="ECO:0000313" key="4">
    <source>
        <dbReference type="Proteomes" id="UP001567350"/>
    </source>
</evidence>
<evidence type="ECO:0000256" key="1">
    <source>
        <dbReference type="SAM" id="Phobius"/>
    </source>
</evidence>
<proteinExistence type="predicted"/>
<dbReference type="InterPro" id="IPR052901">
    <property type="entry name" value="Bact_TGase-like"/>
</dbReference>
<dbReference type="Proteomes" id="UP001567350">
    <property type="component" value="Unassembled WGS sequence"/>
</dbReference>
<feature type="transmembrane region" description="Helical" evidence="1">
    <location>
        <begin position="32"/>
        <end position="51"/>
    </location>
</feature>
<feature type="transmembrane region" description="Helical" evidence="1">
    <location>
        <begin position="561"/>
        <end position="581"/>
    </location>
</feature>
<dbReference type="EMBL" id="JBGJLR010000006">
    <property type="protein sequence ID" value="MEZ2739446.1"/>
    <property type="molecule type" value="Genomic_DNA"/>
</dbReference>
<organism evidence="3 4">
    <name type="scientific">Comamonas jiangduensis</name>
    <dbReference type="NCBI Taxonomy" id="1194168"/>
    <lineage>
        <taxon>Bacteria</taxon>
        <taxon>Pseudomonadati</taxon>
        <taxon>Pseudomonadota</taxon>
        <taxon>Betaproteobacteria</taxon>
        <taxon>Burkholderiales</taxon>
        <taxon>Comamonadaceae</taxon>
        <taxon>Comamonas</taxon>
    </lineage>
</organism>
<dbReference type="PANTHER" id="PTHR42736:SF1">
    <property type="entry name" value="PROTEIN-GLUTAMINE GAMMA-GLUTAMYLTRANSFERASE"/>
    <property type="match status" value="1"/>
</dbReference>
<dbReference type="InterPro" id="IPR038765">
    <property type="entry name" value="Papain-like_cys_pep_sf"/>
</dbReference>
<gene>
    <name evidence="3" type="ORF">ACBP88_08205</name>
</gene>
<dbReference type="SMART" id="SM00460">
    <property type="entry name" value="TGc"/>
    <property type="match status" value="1"/>
</dbReference>
<name>A0ABV4IC69_9BURK</name>
<feature type="domain" description="Transglutaminase-like" evidence="2">
    <location>
        <begin position="417"/>
        <end position="488"/>
    </location>
</feature>
<dbReference type="PANTHER" id="PTHR42736">
    <property type="entry name" value="PROTEIN-GLUTAMINE GAMMA-GLUTAMYLTRANSFERASE"/>
    <property type="match status" value="1"/>
</dbReference>
<comment type="caution">
    <text evidence="3">The sequence shown here is derived from an EMBL/GenBank/DDBJ whole genome shotgun (WGS) entry which is preliminary data.</text>
</comment>
<feature type="transmembrane region" description="Helical" evidence="1">
    <location>
        <begin position="163"/>
        <end position="185"/>
    </location>
</feature>
<dbReference type="Pfam" id="PF01841">
    <property type="entry name" value="Transglut_core"/>
    <property type="match status" value="1"/>
</dbReference>
<feature type="transmembrane region" description="Helical" evidence="1">
    <location>
        <begin position="109"/>
        <end position="126"/>
    </location>
</feature>
<keyword evidence="1" id="KW-1133">Transmembrane helix</keyword>
<feature type="transmembrane region" description="Helical" evidence="1">
    <location>
        <begin position="86"/>
        <end position="102"/>
    </location>
</feature>
<dbReference type="Gene3D" id="3.10.620.30">
    <property type="match status" value="1"/>
</dbReference>
<dbReference type="RefSeq" id="WP_370891684.1">
    <property type="nucleotide sequence ID" value="NZ_JBGJLR010000006.1"/>
</dbReference>
<evidence type="ECO:0000259" key="2">
    <source>
        <dbReference type="SMART" id="SM00460"/>
    </source>
</evidence>
<feature type="transmembrane region" description="Helical" evidence="1">
    <location>
        <begin position="132"/>
        <end position="151"/>
    </location>
</feature>
<evidence type="ECO:0000313" key="3">
    <source>
        <dbReference type="EMBL" id="MEZ2739446.1"/>
    </source>
</evidence>
<keyword evidence="4" id="KW-1185">Reference proteome</keyword>
<dbReference type="SUPFAM" id="SSF54001">
    <property type="entry name" value="Cysteine proteinases"/>
    <property type="match status" value="1"/>
</dbReference>
<dbReference type="InterPro" id="IPR021878">
    <property type="entry name" value="TgpA_N"/>
</dbReference>
<sequence>MQAKTAPALPRETRDTLLILGSVALVLLPQVAYLPAWASALALCMLAWRLWMARQGQNLPGKWLLAALLALAIGATVLQFRSIVGPEAGVVLVVLLLVLKTLEMRARRDAMVIFFLGFFTLLTLFLQSQSLSMAVAMLLAVWGLLAALVNAHMPAGYPSLRQLLRTSGLLMLLGAPIMLVLFLSFPRFAPLWGLPVQPNQGSTGLSNDMTVGQVAELAQNRSVALRVRFDTPGQQPPPQRLLYFRGPVLSHFDGRHWSSSPDAWQTTLAPNSTLPASGLGNATGYEITLEPHQQRWLLTLDATVAQPEAAVRRLLPTTDLQWLTTRPITEVLRYQGQAYLHYAYGQQLSSYQRNRHLQLPQALNPRTATWAQELRAQHGNDDTAIIQAALTHLGNGGYTYTLKPGVITSAHTADEFWFDRQQGFCEHIASAFVVLMRAAGIPARIVTGYQGGERNPVDGLWTVRQSDAHAWAEVWLPNEGWIRIDPTTAVAPSRTEQLQRLTAPSTLLESTVDNVIGPAVLQRLRANWEAVNHRWNDWVLNYSRSNQNNLLRNLGLEHWKFTHIAAWLCAIALTVLLGFGVQRWRTQRMTDPWLRLMGQARQQLLQAGITHASHLGPRGLAQAAQAQWGDESRPLQQWLLQMEQWRYAPHSAQTPSLAALRRSYRALIWPRPRTP</sequence>
<keyword evidence="1" id="KW-0472">Membrane</keyword>